<accession>A0A0F9CM44</accession>
<gene>
    <name evidence="1" type="ORF">LCGC14_2384420</name>
</gene>
<comment type="caution">
    <text evidence="1">The sequence shown here is derived from an EMBL/GenBank/DDBJ whole genome shotgun (WGS) entry which is preliminary data.</text>
</comment>
<evidence type="ECO:0000313" key="1">
    <source>
        <dbReference type="EMBL" id="KKL27512.1"/>
    </source>
</evidence>
<proteinExistence type="predicted"/>
<name>A0A0F9CM44_9ZZZZ</name>
<dbReference type="AlphaFoldDB" id="A0A0F9CM44"/>
<organism evidence="1">
    <name type="scientific">marine sediment metagenome</name>
    <dbReference type="NCBI Taxonomy" id="412755"/>
    <lineage>
        <taxon>unclassified sequences</taxon>
        <taxon>metagenomes</taxon>
        <taxon>ecological metagenomes</taxon>
    </lineage>
</organism>
<sequence>MKKCKSCLIGNACDRRDNKKKDPDYDEKWKPIRDGKILHWSWDWGTRCGMELTLYGGRA</sequence>
<protein>
    <submittedName>
        <fullName evidence="1">Uncharacterized protein</fullName>
    </submittedName>
</protein>
<reference evidence="1" key="1">
    <citation type="journal article" date="2015" name="Nature">
        <title>Complex archaea that bridge the gap between prokaryotes and eukaryotes.</title>
        <authorList>
            <person name="Spang A."/>
            <person name="Saw J.H."/>
            <person name="Jorgensen S.L."/>
            <person name="Zaremba-Niedzwiedzka K."/>
            <person name="Martijn J."/>
            <person name="Lind A.E."/>
            <person name="van Eijk R."/>
            <person name="Schleper C."/>
            <person name="Guy L."/>
            <person name="Ettema T.J."/>
        </authorList>
    </citation>
    <scope>NUCLEOTIDE SEQUENCE</scope>
</reference>
<dbReference type="EMBL" id="LAZR01035437">
    <property type="protein sequence ID" value="KKL27512.1"/>
    <property type="molecule type" value="Genomic_DNA"/>
</dbReference>